<dbReference type="Pfam" id="PF00250">
    <property type="entry name" value="Forkhead"/>
    <property type="match status" value="1"/>
</dbReference>
<proteinExistence type="predicted"/>
<organism evidence="5 6">
    <name type="scientific">Sparassis crispa</name>
    <dbReference type="NCBI Taxonomy" id="139825"/>
    <lineage>
        <taxon>Eukaryota</taxon>
        <taxon>Fungi</taxon>
        <taxon>Dikarya</taxon>
        <taxon>Basidiomycota</taxon>
        <taxon>Agaricomycotina</taxon>
        <taxon>Agaricomycetes</taxon>
        <taxon>Polyporales</taxon>
        <taxon>Sparassidaceae</taxon>
        <taxon>Sparassis</taxon>
    </lineage>
</organism>
<reference evidence="5 6" key="1">
    <citation type="journal article" date="2018" name="Sci. Rep.">
        <title>Genome sequence of the cauliflower mushroom Sparassis crispa (Hanabiratake) and its association with beneficial usage.</title>
        <authorList>
            <person name="Kiyama R."/>
            <person name="Furutani Y."/>
            <person name="Kawaguchi K."/>
            <person name="Nakanishi T."/>
        </authorList>
    </citation>
    <scope>NUCLEOTIDE SEQUENCE [LARGE SCALE GENOMIC DNA]</scope>
</reference>
<feature type="DNA-binding region" description="Fork-head" evidence="2">
    <location>
        <begin position="243"/>
        <end position="339"/>
    </location>
</feature>
<evidence type="ECO:0000256" key="2">
    <source>
        <dbReference type="PROSITE-ProRule" id="PRU00089"/>
    </source>
</evidence>
<dbReference type="GO" id="GO:0005634">
    <property type="term" value="C:nucleus"/>
    <property type="evidence" value="ECO:0007669"/>
    <property type="project" value="UniProtKB-SubCell"/>
</dbReference>
<sequence length="383" mass="42609">MSRHSPLHQEDASMDSQISPYSHHVSSSPLTFPTRQVEPSIKYGGNDTSTHIINGVYGTDWSYDTVARYQAIQSGGHNDNARAGGTAFALRREHNYPDHIPSAGGVEDSYSRYIEWPYHPTGECLLHKAVCSSTSGDGEAGSLSPVPYPANMPQVPGSPNICHPTIHLPPPVPVHTQLASKTAAHSPARLPHPRDGPLLTPSVAVAGQINPVDSLEVLRADVGLTPDQPLSLLSLPDRTDDCKPEYSYHILIKLAILGSLRQRLSLQEIYKALRERFKWYKEHKDDKMWQGSIRHQLSLRDCFVAVRKPLRDPGHGFEWIVDYSRGDGIRRGRKRKSRGEDPYPPPLVAGSCPIQNHVSSIQIQDLQTDPTLRNTHGNKRRRL</sequence>
<dbReference type="STRING" id="139825.A0A401H729"/>
<dbReference type="GO" id="GO:0009653">
    <property type="term" value="P:anatomical structure morphogenesis"/>
    <property type="evidence" value="ECO:0007669"/>
    <property type="project" value="TreeGrafter"/>
</dbReference>
<dbReference type="SUPFAM" id="SSF46785">
    <property type="entry name" value="Winged helix' DNA-binding domain"/>
    <property type="match status" value="1"/>
</dbReference>
<name>A0A401H729_9APHY</name>
<evidence type="ECO:0000259" key="4">
    <source>
        <dbReference type="PROSITE" id="PS50039"/>
    </source>
</evidence>
<dbReference type="InterPro" id="IPR050211">
    <property type="entry name" value="FOX_domain-containing"/>
</dbReference>
<protein>
    <recommendedName>
        <fullName evidence="4">Fork-head domain-containing protein</fullName>
    </recommendedName>
</protein>
<keyword evidence="2" id="KW-0539">Nucleus</keyword>
<dbReference type="RefSeq" id="XP_027621161.1">
    <property type="nucleotide sequence ID" value="XM_027765360.1"/>
</dbReference>
<evidence type="ECO:0000256" key="1">
    <source>
        <dbReference type="ARBA" id="ARBA00023125"/>
    </source>
</evidence>
<dbReference type="InterPro" id="IPR036390">
    <property type="entry name" value="WH_DNA-bd_sf"/>
</dbReference>
<dbReference type="InterPro" id="IPR001766">
    <property type="entry name" value="Fork_head_dom"/>
</dbReference>
<feature type="region of interest" description="Disordered" evidence="3">
    <location>
        <begin position="330"/>
        <end position="349"/>
    </location>
</feature>
<feature type="compositionally biased region" description="Polar residues" evidence="3">
    <location>
        <begin position="363"/>
        <end position="375"/>
    </location>
</feature>
<dbReference type="GO" id="GO:0000981">
    <property type="term" value="F:DNA-binding transcription factor activity, RNA polymerase II-specific"/>
    <property type="evidence" value="ECO:0007669"/>
    <property type="project" value="TreeGrafter"/>
</dbReference>
<dbReference type="OrthoDB" id="5954824at2759"/>
<dbReference type="GO" id="GO:0030154">
    <property type="term" value="P:cell differentiation"/>
    <property type="evidence" value="ECO:0007669"/>
    <property type="project" value="TreeGrafter"/>
</dbReference>
<keyword evidence="6" id="KW-1185">Reference proteome</keyword>
<comment type="subcellular location">
    <subcellularLocation>
        <location evidence="2">Nucleus</location>
    </subcellularLocation>
</comment>
<dbReference type="EMBL" id="BFAD01000019">
    <property type="protein sequence ID" value="GBE90248.1"/>
    <property type="molecule type" value="Genomic_DNA"/>
</dbReference>
<feature type="region of interest" description="Disordered" evidence="3">
    <location>
        <begin position="1"/>
        <end position="43"/>
    </location>
</feature>
<dbReference type="Proteomes" id="UP000287166">
    <property type="component" value="Unassembled WGS sequence"/>
</dbReference>
<dbReference type="AlphaFoldDB" id="A0A401H729"/>
<dbReference type="SMART" id="SM00339">
    <property type="entry name" value="FH"/>
    <property type="match status" value="1"/>
</dbReference>
<feature type="region of interest" description="Disordered" evidence="3">
    <location>
        <begin position="363"/>
        <end position="383"/>
    </location>
</feature>
<comment type="caution">
    <text evidence="5">The sequence shown here is derived from an EMBL/GenBank/DDBJ whole genome shotgun (WGS) entry which is preliminary data.</text>
</comment>
<dbReference type="PROSITE" id="PS50039">
    <property type="entry name" value="FORK_HEAD_3"/>
    <property type="match status" value="1"/>
</dbReference>
<dbReference type="GeneID" id="38787165"/>
<dbReference type="CDD" id="cd00059">
    <property type="entry name" value="FH_FOX"/>
    <property type="match status" value="1"/>
</dbReference>
<dbReference type="InParanoid" id="A0A401H729"/>
<evidence type="ECO:0000313" key="5">
    <source>
        <dbReference type="EMBL" id="GBE90248.1"/>
    </source>
</evidence>
<evidence type="ECO:0000256" key="3">
    <source>
        <dbReference type="SAM" id="MobiDB-lite"/>
    </source>
</evidence>
<dbReference type="InterPro" id="IPR036388">
    <property type="entry name" value="WH-like_DNA-bd_sf"/>
</dbReference>
<keyword evidence="1 2" id="KW-0238">DNA-binding</keyword>
<evidence type="ECO:0000313" key="6">
    <source>
        <dbReference type="Proteomes" id="UP000287166"/>
    </source>
</evidence>
<dbReference type="PRINTS" id="PR00053">
    <property type="entry name" value="FORKHEAD"/>
</dbReference>
<feature type="compositionally biased region" description="Polar residues" evidence="3">
    <location>
        <begin position="14"/>
        <end position="34"/>
    </location>
</feature>
<dbReference type="GO" id="GO:0000978">
    <property type="term" value="F:RNA polymerase II cis-regulatory region sequence-specific DNA binding"/>
    <property type="evidence" value="ECO:0007669"/>
    <property type="project" value="TreeGrafter"/>
</dbReference>
<dbReference type="Gene3D" id="1.10.10.10">
    <property type="entry name" value="Winged helix-like DNA-binding domain superfamily/Winged helix DNA-binding domain"/>
    <property type="match status" value="1"/>
</dbReference>
<feature type="domain" description="Fork-head" evidence="4">
    <location>
        <begin position="243"/>
        <end position="339"/>
    </location>
</feature>
<dbReference type="PANTHER" id="PTHR11829">
    <property type="entry name" value="FORKHEAD BOX PROTEIN"/>
    <property type="match status" value="1"/>
</dbReference>
<accession>A0A401H729</accession>
<gene>
    <name evidence="5" type="ORF">SCP_1900970</name>
</gene>
<dbReference type="PANTHER" id="PTHR11829:SF343">
    <property type="entry name" value="FORK-HEAD DOMAIN-CONTAINING PROTEIN"/>
    <property type="match status" value="1"/>
</dbReference>